<dbReference type="GO" id="GO:0005886">
    <property type="term" value="C:plasma membrane"/>
    <property type="evidence" value="ECO:0007669"/>
    <property type="project" value="UniProtKB-SubCell"/>
</dbReference>
<dbReference type="InterPro" id="IPR023214">
    <property type="entry name" value="HAD_sf"/>
</dbReference>
<dbReference type="PRINTS" id="PR00119">
    <property type="entry name" value="CATATPASE"/>
</dbReference>
<dbReference type="GO" id="GO:0030007">
    <property type="term" value="P:intracellular potassium ion homeostasis"/>
    <property type="evidence" value="ECO:0007669"/>
    <property type="project" value="TreeGrafter"/>
</dbReference>
<evidence type="ECO:0000256" key="1">
    <source>
        <dbReference type="ARBA" id="ARBA00004651"/>
    </source>
</evidence>
<dbReference type="GO" id="GO:1902600">
    <property type="term" value="P:proton transmembrane transport"/>
    <property type="evidence" value="ECO:0007669"/>
    <property type="project" value="TreeGrafter"/>
</dbReference>
<evidence type="ECO:0000256" key="5">
    <source>
        <dbReference type="ARBA" id="ARBA00022723"/>
    </source>
</evidence>
<dbReference type="InterPro" id="IPR004014">
    <property type="entry name" value="ATPase_P-typ_cation-transptr_N"/>
</dbReference>
<dbReference type="SUPFAM" id="SSF81665">
    <property type="entry name" value="Calcium ATPase, transmembrane domain M"/>
    <property type="match status" value="1"/>
</dbReference>
<dbReference type="Gene3D" id="1.20.1110.10">
    <property type="entry name" value="Calcium-transporting ATPase, transmembrane domain"/>
    <property type="match status" value="1"/>
</dbReference>
<dbReference type="CDD" id="cd02080">
    <property type="entry name" value="P-type_ATPase_cation"/>
    <property type="match status" value="1"/>
</dbReference>
<dbReference type="InterPro" id="IPR023298">
    <property type="entry name" value="ATPase_P-typ_TM_dom_sf"/>
</dbReference>
<feature type="transmembrane region" description="Helical" evidence="11">
    <location>
        <begin position="289"/>
        <end position="317"/>
    </location>
</feature>
<dbReference type="PROSITE" id="PS00154">
    <property type="entry name" value="ATPASE_E1_E2"/>
    <property type="match status" value="1"/>
</dbReference>
<dbReference type="SMART" id="SM00831">
    <property type="entry name" value="Cation_ATPase_N"/>
    <property type="match status" value="1"/>
</dbReference>
<keyword evidence="8" id="KW-1278">Translocase</keyword>
<dbReference type="AlphaFoldDB" id="A0A7C2THJ3"/>
<evidence type="ECO:0000256" key="4">
    <source>
        <dbReference type="ARBA" id="ARBA00022692"/>
    </source>
</evidence>
<evidence type="ECO:0000256" key="7">
    <source>
        <dbReference type="ARBA" id="ARBA00022840"/>
    </source>
</evidence>
<keyword evidence="9 11" id="KW-1133">Transmembrane helix</keyword>
<sequence length="920" mass="100319">MSARDSATPQHSPAQTTWYALTAEQATEQLKVDPTSGLNGAEWQRRRELYGANILTPPRKKGPLLRFLLQFHNVLIYVLLGAAVVTMLMRHWLDAGVIFGVVVVNALIGFIQEGKAERALEAIRNMLSQQAMVLREGKRALIPAEELVPGDIVFLQSGDRVPADLRLLKAKELRIDEASLTGESVPSEKASAPVAAEAAIGDRNSMAYSGTLVTYGQGTGVVTTTGDETELGRINRMLAEVPPLTTRLLVQMAYFGRKLTVAIFTLAAITFAFGYLLKGFGADEMFLATVGLAVAAIPEGLPAIITITLALGVQAMAGRNAIVRRLPAVETLGSVTVICSDKTGTLTKNEMTVQEVVTTRQGFTVSGIGYAPRGVFSLEGNGEGEDINPHDFPALAEICRAAVLCNDSAIVPADDDQWQANGDPTEAALLTMAMKAGLEIETLRTQYPRADLIPFESEHKFMATLHHDHRGRAMIYLKGAPEVVLSMCAGQWQEGELRELDRAFWEEQMEKIAGRGQRLLALAVKNPDGGQQELNFADVKEGMTLLGLVGIIDPPREEAITAVSQCRAAGIRVKMITGDHAVTARAIASRMGFAATEQAVTGQEIEGMDDATLRRQALAVDVFARVSPEHKLRLVRLLQESGEVVAMTGDGVNDAPALKQADVGVAMGIKGTEVAKEAAEIVLTDDNFASIAHAVREGRTVYNNIRKSITFILPTNGGQAGVIIAAVMAGQILPITPVQILWVNMITAVTLALTLAFEPAEPDVMEQPPRDPREGILNGFLIWRVFFVSLIMVAGVFNFFVWKVEQGVEIEVARTTAVNTLILFQIYYLFNSRSLHHRIDSLKLFHQNRYVLIAIGAVIFLQALFTYAPFMHRLFGTAPVAAGDWPLMILATASVFFLVEGEKWLLLRWRARRERQRPKS</sequence>
<dbReference type="PANTHER" id="PTHR43294">
    <property type="entry name" value="SODIUM/POTASSIUM-TRANSPORTING ATPASE SUBUNIT ALPHA"/>
    <property type="match status" value="1"/>
</dbReference>
<dbReference type="InterPro" id="IPR044492">
    <property type="entry name" value="P_typ_ATPase_HD_dom"/>
</dbReference>
<dbReference type="GO" id="GO:1990573">
    <property type="term" value="P:potassium ion import across plasma membrane"/>
    <property type="evidence" value="ECO:0007669"/>
    <property type="project" value="TreeGrafter"/>
</dbReference>
<evidence type="ECO:0000256" key="11">
    <source>
        <dbReference type="SAM" id="Phobius"/>
    </source>
</evidence>
<dbReference type="SUPFAM" id="SSF81653">
    <property type="entry name" value="Calcium ATPase, transduction domain A"/>
    <property type="match status" value="1"/>
</dbReference>
<keyword evidence="5" id="KW-0479">Metal-binding</keyword>
<evidence type="ECO:0000259" key="12">
    <source>
        <dbReference type="SMART" id="SM00831"/>
    </source>
</evidence>
<feature type="domain" description="Cation-transporting P-type ATPase N-terminal" evidence="12">
    <location>
        <begin position="17"/>
        <end position="91"/>
    </location>
</feature>
<dbReference type="Pfam" id="PF13246">
    <property type="entry name" value="Cation_ATPase"/>
    <property type="match status" value="1"/>
</dbReference>
<keyword evidence="6" id="KW-0547">Nucleotide-binding</keyword>
<evidence type="ECO:0000256" key="2">
    <source>
        <dbReference type="ARBA" id="ARBA00005675"/>
    </source>
</evidence>
<dbReference type="GO" id="GO:0016887">
    <property type="term" value="F:ATP hydrolysis activity"/>
    <property type="evidence" value="ECO:0007669"/>
    <property type="project" value="InterPro"/>
</dbReference>
<keyword evidence="10 11" id="KW-0472">Membrane</keyword>
<dbReference type="Pfam" id="PF00690">
    <property type="entry name" value="Cation_ATPase_N"/>
    <property type="match status" value="1"/>
</dbReference>
<dbReference type="SUPFAM" id="SSF81660">
    <property type="entry name" value="Metal cation-transporting ATPase, ATP-binding domain N"/>
    <property type="match status" value="1"/>
</dbReference>
<dbReference type="GO" id="GO:0005524">
    <property type="term" value="F:ATP binding"/>
    <property type="evidence" value="ECO:0007669"/>
    <property type="project" value="UniProtKB-KW"/>
</dbReference>
<accession>A0A7C2THJ3</accession>
<evidence type="ECO:0000256" key="6">
    <source>
        <dbReference type="ARBA" id="ARBA00022741"/>
    </source>
</evidence>
<comment type="caution">
    <text evidence="13">The sequence shown here is derived from an EMBL/GenBank/DDBJ whole genome shotgun (WGS) entry which is preliminary data.</text>
</comment>
<evidence type="ECO:0000313" key="13">
    <source>
        <dbReference type="EMBL" id="HET97183.1"/>
    </source>
</evidence>
<feature type="transmembrane region" description="Helical" evidence="11">
    <location>
        <begin position="812"/>
        <end position="830"/>
    </location>
</feature>
<dbReference type="EMBL" id="DSDS01000011">
    <property type="protein sequence ID" value="HET97183.1"/>
    <property type="molecule type" value="Genomic_DNA"/>
</dbReference>
<dbReference type="InterPro" id="IPR023299">
    <property type="entry name" value="ATPase_P-typ_cyto_dom_N"/>
</dbReference>
<dbReference type="Pfam" id="PF00689">
    <property type="entry name" value="Cation_ATPase_C"/>
    <property type="match status" value="1"/>
</dbReference>
<dbReference type="Gene3D" id="3.40.1110.10">
    <property type="entry name" value="Calcium-transporting ATPase, cytoplasmic domain N"/>
    <property type="match status" value="1"/>
</dbReference>
<dbReference type="PRINTS" id="PR00120">
    <property type="entry name" value="HATPASE"/>
</dbReference>
<name>A0A7C2THJ3_9BACT</name>
<feature type="transmembrane region" description="Helical" evidence="11">
    <location>
        <begin position="850"/>
        <end position="870"/>
    </location>
</feature>
<dbReference type="InterPro" id="IPR001757">
    <property type="entry name" value="P_typ_ATPase"/>
</dbReference>
<dbReference type="Pfam" id="PF00122">
    <property type="entry name" value="E1-E2_ATPase"/>
    <property type="match status" value="1"/>
</dbReference>
<dbReference type="GO" id="GO:0006883">
    <property type="term" value="P:intracellular sodium ion homeostasis"/>
    <property type="evidence" value="ECO:0007669"/>
    <property type="project" value="TreeGrafter"/>
</dbReference>
<dbReference type="GO" id="GO:0005391">
    <property type="term" value="F:P-type sodium:potassium-exchanging transporter activity"/>
    <property type="evidence" value="ECO:0007669"/>
    <property type="project" value="TreeGrafter"/>
</dbReference>
<comment type="subcellular location">
    <subcellularLocation>
        <location evidence="1">Cell membrane</location>
        <topology evidence="1">Multi-pass membrane protein</topology>
    </subcellularLocation>
</comment>
<evidence type="ECO:0000256" key="10">
    <source>
        <dbReference type="ARBA" id="ARBA00023136"/>
    </source>
</evidence>
<comment type="similarity">
    <text evidence="2">Belongs to the cation transport ATPase (P-type) (TC 3.A.3) family. Type IIA subfamily.</text>
</comment>
<keyword evidence="3" id="KW-1003">Cell membrane</keyword>
<dbReference type="Proteomes" id="UP000885986">
    <property type="component" value="Unassembled WGS sequence"/>
</dbReference>
<feature type="transmembrane region" description="Helical" evidence="11">
    <location>
        <begin position="67"/>
        <end position="89"/>
    </location>
</feature>
<dbReference type="Gene3D" id="2.70.150.10">
    <property type="entry name" value="Calcium-transporting ATPase, cytoplasmic transduction domain A"/>
    <property type="match status" value="1"/>
</dbReference>
<dbReference type="SUPFAM" id="SSF56784">
    <property type="entry name" value="HAD-like"/>
    <property type="match status" value="1"/>
</dbReference>
<dbReference type="InterPro" id="IPR050510">
    <property type="entry name" value="Cation_transp_ATPase_P-type"/>
</dbReference>
<dbReference type="FunFam" id="2.70.150.10:FF:000016">
    <property type="entry name" value="Calcium-transporting P-type ATPase putative"/>
    <property type="match status" value="1"/>
</dbReference>
<protein>
    <submittedName>
        <fullName evidence="13">Cation-transporting P-type ATPase</fullName>
    </submittedName>
</protein>
<keyword evidence="4 11" id="KW-0812">Transmembrane</keyword>
<dbReference type="InterPro" id="IPR008250">
    <property type="entry name" value="ATPase_P-typ_transduc_dom_A_sf"/>
</dbReference>
<organism evidence="13">
    <name type="scientific">Desulfurivibrio alkaliphilus</name>
    <dbReference type="NCBI Taxonomy" id="427923"/>
    <lineage>
        <taxon>Bacteria</taxon>
        <taxon>Pseudomonadati</taxon>
        <taxon>Thermodesulfobacteriota</taxon>
        <taxon>Desulfobulbia</taxon>
        <taxon>Desulfobulbales</taxon>
        <taxon>Desulfobulbaceae</taxon>
        <taxon>Desulfurivibrio</taxon>
    </lineage>
</organism>
<proteinExistence type="inferred from homology"/>
<feature type="transmembrane region" description="Helical" evidence="11">
    <location>
        <begin position="709"/>
        <end position="733"/>
    </location>
</feature>
<dbReference type="InterPro" id="IPR059000">
    <property type="entry name" value="ATPase_P-type_domA"/>
</dbReference>
<feature type="transmembrane region" description="Helical" evidence="11">
    <location>
        <begin position="95"/>
        <end position="111"/>
    </location>
</feature>
<dbReference type="GO" id="GO:0046872">
    <property type="term" value="F:metal ion binding"/>
    <property type="evidence" value="ECO:0007669"/>
    <property type="project" value="UniProtKB-KW"/>
</dbReference>
<dbReference type="InterPro" id="IPR006068">
    <property type="entry name" value="ATPase_P-typ_cation-transptr_C"/>
</dbReference>
<reference evidence="13" key="1">
    <citation type="journal article" date="2020" name="mSystems">
        <title>Genome- and Community-Level Interaction Insights into Carbon Utilization and Element Cycling Functions of Hydrothermarchaeota in Hydrothermal Sediment.</title>
        <authorList>
            <person name="Zhou Z."/>
            <person name="Liu Y."/>
            <person name="Xu W."/>
            <person name="Pan J."/>
            <person name="Luo Z.H."/>
            <person name="Li M."/>
        </authorList>
    </citation>
    <scope>NUCLEOTIDE SEQUENCE [LARGE SCALE GENOMIC DNA]</scope>
    <source>
        <strain evidence="13">SpSt-1224</strain>
    </source>
</reference>
<evidence type="ECO:0000256" key="9">
    <source>
        <dbReference type="ARBA" id="ARBA00022989"/>
    </source>
</evidence>
<dbReference type="InterPro" id="IPR036412">
    <property type="entry name" value="HAD-like_sf"/>
</dbReference>
<dbReference type="Pfam" id="PF08282">
    <property type="entry name" value="Hydrolase_3"/>
    <property type="match status" value="1"/>
</dbReference>
<feature type="transmembrane region" description="Helical" evidence="11">
    <location>
        <begin position="739"/>
        <end position="760"/>
    </location>
</feature>
<dbReference type="GO" id="GO:0036376">
    <property type="term" value="P:sodium ion export across plasma membrane"/>
    <property type="evidence" value="ECO:0007669"/>
    <property type="project" value="TreeGrafter"/>
</dbReference>
<evidence type="ECO:0000256" key="8">
    <source>
        <dbReference type="ARBA" id="ARBA00022967"/>
    </source>
</evidence>
<evidence type="ECO:0000256" key="3">
    <source>
        <dbReference type="ARBA" id="ARBA00022475"/>
    </source>
</evidence>
<dbReference type="InterPro" id="IPR018303">
    <property type="entry name" value="ATPase_P-typ_P_site"/>
</dbReference>
<dbReference type="PANTHER" id="PTHR43294:SF20">
    <property type="entry name" value="P-TYPE ATPASE"/>
    <property type="match status" value="1"/>
</dbReference>
<feature type="transmembrane region" description="Helical" evidence="11">
    <location>
        <begin position="781"/>
        <end position="800"/>
    </location>
</feature>
<feature type="transmembrane region" description="Helical" evidence="11">
    <location>
        <begin position="885"/>
        <end position="907"/>
    </location>
</feature>
<feature type="transmembrane region" description="Helical" evidence="11">
    <location>
        <begin position="259"/>
        <end position="277"/>
    </location>
</feature>
<dbReference type="SFLD" id="SFLDF00027">
    <property type="entry name" value="p-type_atpase"/>
    <property type="match status" value="1"/>
</dbReference>
<gene>
    <name evidence="13" type="ORF">ENN98_00470</name>
</gene>
<dbReference type="Gene3D" id="3.40.50.1000">
    <property type="entry name" value="HAD superfamily/HAD-like"/>
    <property type="match status" value="1"/>
</dbReference>
<keyword evidence="7" id="KW-0067">ATP-binding</keyword>
<dbReference type="NCBIfam" id="TIGR01494">
    <property type="entry name" value="ATPase_P-type"/>
    <property type="match status" value="2"/>
</dbReference>
<dbReference type="SFLD" id="SFLDG00002">
    <property type="entry name" value="C1.7:_P-type_atpase_like"/>
    <property type="match status" value="1"/>
</dbReference>
<dbReference type="SFLD" id="SFLDS00003">
    <property type="entry name" value="Haloacid_Dehalogenase"/>
    <property type="match status" value="1"/>
</dbReference>
<dbReference type="FunFam" id="3.40.50.1000:FF:000028">
    <property type="entry name" value="Calcium-transporting P-type ATPase, putative"/>
    <property type="match status" value="1"/>
</dbReference>